<dbReference type="Proteomes" id="UP000053989">
    <property type="component" value="Unassembled WGS sequence"/>
</dbReference>
<accession>A0A0C3E023</accession>
<reference evidence="4" key="2">
    <citation type="submission" date="2015-01" db="EMBL/GenBank/DDBJ databases">
        <title>Evolutionary Origins and Diversification of the Mycorrhizal Mutualists.</title>
        <authorList>
            <consortium name="DOE Joint Genome Institute"/>
            <consortium name="Mycorrhizal Genomics Consortium"/>
            <person name="Kohler A."/>
            <person name="Kuo A."/>
            <person name="Nagy L.G."/>
            <person name="Floudas D."/>
            <person name="Copeland A."/>
            <person name="Barry K.W."/>
            <person name="Cichocki N."/>
            <person name="Veneault-Fourrey C."/>
            <person name="LaButti K."/>
            <person name="Lindquist E.A."/>
            <person name="Lipzen A."/>
            <person name="Lundell T."/>
            <person name="Morin E."/>
            <person name="Murat C."/>
            <person name="Riley R."/>
            <person name="Ohm R."/>
            <person name="Sun H."/>
            <person name="Tunlid A."/>
            <person name="Henrissat B."/>
            <person name="Grigoriev I.V."/>
            <person name="Hibbett D.S."/>
            <person name="Martin F."/>
        </authorList>
    </citation>
    <scope>NUCLEOTIDE SEQUENCE [LARGE SCALE GENOMIC DNA]</scope>
    <source>
        <strain evidence="4">Foug A</strain>
    </source>
</reference>
<reference evidence="3 4" key="1">
    <citation type="submission" date="2014-04" db="EMBL/GenBank/DDBJ databases">
        <authorList>
            <consortium name="DOE Joint Genome Institute"/>
            <person name="Kuo A."/>
            <person name="Kohler A."/>
            <person name="Nagy L.G."/>
            <person name="Floudas D."/>
            <person name="Copeland A."/>
            <person name="Barry K.W."/>
            <person name="Cichocki N."/>
            <person name="Veneault-Fourrey C."/>
            <person name="LaButti K."/>
            <person name="Lindquist E.A."/>
            <person name="Lipzen A."/>
            <person name="Lundell T."/>
            <person name="Morin E."/>
            <person name="Murat C."/>
            <person name="Sun H."/>
            <person name="Tunlid A."/>
            <person name="Henrissat B."/>
            <person name="Grigoriev I.V."/>
            <person name="Hibbett D.S."/>
            <person name="Martin F."/>
            <person name="Nordberg H.P."/>
            <person name="Cantor M.N."/>
            <person name="Hua S.X."/>
        </authorList>
    </citation>
    <scope>NUCLEOTIDE SEQUENCE [LARGE SCALE GENOMIC DNA]</scope>
    <source>
        <strain evidence="3 4">Foug A</strain>
    </source>
</reference>
<evidence type="ECO:0000256" key="2">
    <source>
        <dbReference type="SAM" id="Phobius"/>
    </source>
</evidence>
<dbReference type="STRING" id="1036808.A0A0C3E023"/>
<sequence>MALIPLLRVIIFSFTSLLSLAVLGICAHILWLTQGYSNSYLAFAPFGTATSAVTAVSLPLFLILGRSKTRIFTSAVLFEIIWFFILWILWVATAGTTVAARAWFFPDGCFSGATVCYEITAMEAFAFLNFFAVFIYYDVLFLYAIICAIRGRSIWTISAREAANSGVITPAVPMNQAQYPQQFTPQYAQYPGAPPPVPSPGAYPPAAAPQPYYPQQAPPPGQPYPQQPYPPSAGSSPAPQQPAYGAYPGSFTPQGQPQPLPAEYQPQPQYGAYQA</sequence>
<organism evidence="3 4">
    <name type="scientific">Scleroderma citrinum Foug A</name>
    <dbReference type="NCBI Taxonomy" id="1036808"/>
    <lineage>
        <taxon>Eukaryota</taxon>
        <taxon>Fungi</taxon>
        <taxon>Dikarya</taxon>
        <taxon>Basidiomycota</taxon>
        <taxon>Agaricomycotina</taxon>
        <taxon>Agaricomycetes</taxon>
        <taxon>Agaricomycetidae</taxon>
        <taxon>Boletales</taxon>
        <taxon>Sclerodermatineae</taxon>
        <taxon>Sclerodermataceae</taxon>
        <taxon>Scleroderma</taxon>
    </lineage>
</organism>
<feature type="region of interest" description="Disordered" evidence="1">
    <location>
        <begin position="198"/>
        <end position="275"/>
    </location>
</feature>
<feature type="compositionally biased region" description="Low complexity" evidence="1">
    <location>
        <begin position="232"/>
        <end position="249"/>
    </location>
</feature>
<feature type="transmembrane region" description="Helical" evidence="2">
    <location>
        <begin position="43"/>
        <end position="64"/>
    </location>
</feature>
<keyword evidence="4" id="KW-1185">Reference proteome</keyword>
<proteinExistence type="predicted"/>
<gene>
    <name evidence="3" type="ORF">SCLCIDRAFT_1215923</name>
</gene>
<feature type="transmembrane region" description="Helical" evidence="2">
    <location>
        <begin position="76"/>
        <end position="104"/>
    </location>
</feature>
<keyword evidence="2" id="KW-0472">Membrane</keyword>
<feature type="transmembrane region" description="Helical" evidence="2">
    <location>
        <begin position="124"/>
        <end position="146"/>
    </location>
</feature>
<dbReference type="EMBL" id="KN822051">
    <property type="protein sequence ID" value="KIM61471.1"/>
    <property type="molecule type" value="Genomic_DNA"/>
</dbReference>
<evidence type="ECO:0000256" key="1">
    <source>
        <dbReference type="SAM" id="MobiDB-lite"/>
    </source>
</evidence>
<feature type="transmembrane region" description="Helical" evidence="2">
    <location>
        <begin position="7"/>
        <end position="31"/>
    </location>
</feature>
<dbReference type="AlphaFoldDB" id="A0A0C3E023"/>
<dbReference type="OrthoDB" id="3364107at2759"/>
<feature type="compositionally biased region" description="Low complexity" evidence="1">
    <location>
        <begin position="261"/>
        <end position="275"/>
    </location>
</feature>
<dbReference type="InParanoid" id="A0A0C3E023"/>
<protein>
    <recommendedName>
        <fullName evidence="5">MARVEL domain-containing protein</fullName>
    </recommendedName>
</protein>
<name>A0A0C3E023_9AGAM</name>
<dbReference type="HOGENOM" id="CLU_083413_1_0_1"/>
<evidence type="ECO:0000313" key="3">
    <source>
        <dbReference type="EMBL" id="KIM61471.1"/>
    </source>
</evidence>
<evidence type="ECO:0000313" key="4">
    <source>
        <dbReference type="Proteomes" id="UP000053989"/>
    </source>
</evidence>
<feature type="compositionally biased region" description="Pro residues" evidence="1">
    <location>
        <begin position="198"/>
        <end position="231"/>
    </location>
</feature>
<keyword evidence="2" id="KW-1133">Transmembrane helix</keyword>
<evidence type="ECO:0008006" key="5">
    <source>
        <dbReference type="Google" id="ProtNLM"/>
    </source>
</evidence>
<keyword evidence="2" id="KW-0812">Transmembrane</keyword>